<protein>
    <recommendedName>
        <fullName evidence="3 11">Protein-export membrane protein SecG</fullName>
    </recommendedName>
</protein>
<keyword evidence="6 11" id="KW-0812">Transmembrane</keyword>
<dbReference type="PANTHER" id="PTHR34182:SF1">
    <property type="entry name" value="PROTEIN-EXPORT MEMBRANE PROTEIN SECG"/>
    <property type="match status" value="1"/>
</dbReference>
<organism evidence="13 14">
    <name type="scientific">Pigmentiphaga kullae</name>
    <dbReference type="NCBI Taxonomy" id="151784"/>
    <lineage>
        <taxon>Bacteria</taxon>
        <taxon>Pseudomonadati</taxon>
        <taxon>Pseudomonadota</taxon>
        <taxon>Betaproteobacteria</taxon>
        <taxon>Burkholderiales</taxon>
        <taxon>Alcaligenaceae</taxon>
        <taxon>Pigmentiphaga</taxon>
    </lineage>
</organism>
<comment type="function">
    <text evidence="11">Involved in protein export. Participates in an early event of protein translocation.</text>
</comment>
<comment type="caution">
    <text evidence="13">The sequence shown here is derived from an EMBL/GenBank/DDBJ whole genome shotgun (WGS) entry which is preliminary data.</text>
</comment>
<comment type="subcellular location">
    <subcellularLocation>
        <location evidence="1 11">Cell membrane</location>
        <topology evidence="1 11">Multi-pass membrane protein</topology>
    </subcellularLocation>
</comment>
<sequence length="140" mass="13699">MSVMLTVLLIVQVVSALTIIVLVLLQQGKGADMGSAFGGGSAGSLFGAAGAANFLSRTTKWAAVVFFISTAALAYLGRPAPTASQGGVMENHPSDLSVPAVPGSTPAPAPAPAAPDASVPSVPATPPAAPAQPEAPAQKN</sequence>
<keyword evidence="10 11" id="KW-0472">Membrane</keyword>
<dbReference type="PANTHER" id="PTHR34182">
    <property type="entry name" value="PROTEIN-EXPORT MEMBRANE PROTEIN SECG"/>
    <property type="match status" value="1"/>
</dbReference>
<proteinExistence type="inferred from homology"/>
<evidence type="ECO:0000256" key="7">
    <source>
        <dbReference type="ARBA" id="ARBA00022927"/>
    </source>
</evidence>
<name>A0A4Q7NEX0_9BURK</name>
<evidence type="ECO:0000313" key="13">
    <source>
        <dbReference type="EMBL" id="RZS81549.1"/>
    </source>
</evidence>
<feature type="region of interest" description="Disordered" evidence="12">
    <location>
        <begin position="83"/>
        <end position="140"/>
    </location>
</feature>
<evidence type="ECO:0000256" key="2">
    <source>
        <dbReference type="ARBA" id="ARBA00008445"/>
    </source>
</evidence>
<keyword evidence="7 11" id="KW-0653">Protein transport</keyword>
<evidence type="ECO:0000256" key="11">
    <source>
        <dbReference type="RuleBase" id="RU365087"/>
    </source>
</evidence>
<evidence type="ECO:0000256" key="9">
    <source>
        <dbReference type="ARBA" id="ARBA00023010"/>
    </source>
</evidence>
<evidence type="ECO:0000256" key="8">
    <source>
        <dbReference type="ARBA" id="ARBA00022989"/>
    </source>
</evidence>
<dbReference type="GO" id="GO:0043952">
    <property type="term" value="P:protein transport by the Sec complex"/>
    <property type="evidence" value="ECO:0007669"/>
    <property type="project" value="TreeGrafter"/>
</dbReference>
<reference evidence="13 14" key="1">
    <citation type="submission" date="2019-02" db="EMBL/GenBank/DDBJ databases">
        <title>Genomic Encyclopedia of Type Strains, Phase IV (KMG-IV): sequencing the most valuable type-strain genomes for metagenomic binning, comparative biology and taxonomic classification.</title>
        <authorList>
            <person name="Goeker M."/>
        </authorList>
    </citation>
    <scope>NUCLEOTIDE SEQUENCE [LARGE SCALE GENOMIC DNA]</scope>
    <source>
        <strain evidence="13 14">K24</strain>
    </source>
</reference>
<dbReference type="GO" id="GO:0015450">
    <property type="term" value="F:protein-transporting ATPase activity"/>
    <property type="evidence" value="ECO:0007669"/>
    <property type="project" value="UniProtKB-UniRule"/>
</dbReference>
<keyword evidence="8 11" id="KW-1133">Transmembrane helix</keyword>
<evidence type="ECO:0000256" key="10">
    <source>
        <dbReference type="ARBA" id="ARBA00023136"/>
    </source>
</evidence>
<dbReference type="Pfam" id="PF03840">
    <property type="entry name" value="SecG"/>
    <property type="match status" value="1"/>
</dbReference>
<evidence type="ECO:0000256" key="3">
    <source>
        <dbReference type="ARBA" id="ARBA00017876"/>
    </source>
</evidence>
<evidence type="ECO:0000256" key="1">
    <source>
        <dbReference type="ARBA" id="ARBA00004651"/>
    </source>
</evidence>
<dbReference type="InterPro" id="IPR004692">
    <property type="entry name" value="SecG"/>
</dbReference>
<feature type="transmembrane region" description="Helical" evidence="11">
    <location>
        <begin position="6"/>
        <end position="25"/>
    </location>
</feature>
<gene>
    <name evidence="13" type="ORF">EV675_4174</name>
</gene>
<keyword evidence="4 11" id="KW-0813">Transport</keyword>
<keyword evidence="9 11" id="KW-0811">Translocation</keyword>
<evidence type="ECO:0000256" key="12">
    <source>
        <dbReference type="SAM" id="MobiDB-lite"/>
    </source>
</evidence>
<evidence type="ECO:0000256" key="5">
    <source>
        <dbReference type="ARBA" id="ARBA00022475"/>
    </source>
</evidence>
<dbReference type="OrthoDB" id="8566211at2"/>
<keyword evidence="14" id="KW-1185">Reference proteome</keyword>
<comment type="similarity">
    <text evidence="2 11">Belongs to the SecG family.</text>
</comment>
<evidence type="ECO:0000256" key="6">
    <source>
        <dbReference type="ARBA" id="ARBA00022692"/>
    </source>
</evidence>
<accession>A0A4Q7NEX0</accession>
<keyword evidence="5 11" id="KW-1003">Cell membrane</keyword>
<feature type="transmembrane region" description="Helical" evidence="11">
    <location>
        <begin position="37"/>
        <end position="55"/>
    </location>
</feature>
<dbReference type="PRINTS" id="PR01651">
    <property type="entry name" value="SECGEXPORT"/>
</dbReference>
<dbReference type="Proteomes" id="UP000292445">
    <property type="component" value="Unassembled WGS sequence"/>
</dbReference>
<dbReference type="GO" id="GO:0009306">
    <property type="term" value="P:protein secretion"/>
    <property type="evidence" value="ECO:0007669"/>
    <property type="project" value="UniProtKB-UniRule"/>
</dbReference>
<dbReference type="GO" id="GO:0065002">
    <property type="term" value="P:intracellular protein transmembrane transport"/>
    <property type="evidence" value="ECO:0007669"/>
    <property type="project" value="TreeGrafter"/>
</dbReference>
<feature type="compositionally biased region" description="Low complexity" evidence="12">
    <location>
        <begin position="131"/>
        <end position="140"/>
    </location>
</feature>
<dbReference type="AlphaFoldDB" id="A0A4Q7NEX0"/>
<dbReference type="RefSeq" id="WP_130359418.1">
    <property type="nucleotide sequence ID" value="NZ_SGXC01000002.1"/>
</dbReference>
<evidence type="ECO:0000256" key="4">
    <source>
        <dbReference type="ARBA" id="ARBA00022448"/>
    </source>
</evidence>
<dbReference type="GO" id="GO:0005886">
    <property type="term" value="C:plasma membrane"/>
    <property type="evidence" value="ECO:0007669"/>
    <property type="project" value="UniProtKB-SubCell"/>
</dbReference>
<evidence type="ECO:0000313" key="14">
    <source>
        <dbReference type="Proteomes" id="UP000292445"/>
    </source>
</evidence>
<dbReference type="EMBL" id="SGXC01000002">
    <property type="protein sequence ID" value="RZS81549.1"/>
    <property type="molecule type" value="Genomic_DNA"/>
</dbReference>
<dbReference type="NCBIfam" id="TIGR00810">
    <property type="entry name" value="secG"/>
    <property type="match status" value="1"/>
</dbReference>